<accession>A0A7Z0MMZ5</accession>
<protein>
    <submittedName>
        <fullName evidence="1">Uncharacterized protein</fullName>
    </submittedName>
</protein>
<proteinExistence type="predicted"/>
<dbReference type="AlphaFoldDB" id="A0A7Z0MMZ5"/>
<organism evidence="1 2">
    <name type="scientific">Candidatus Methanofishera endochildressiae</name>
    <dbReference type="NCBI Taxonomy" id="2738884"/>
    <lineage>
        <taxon>Bacteria</taxon>
        <taxon>Pseudomonadati</taxon>
        <taxon>Pseudomonadota</taxon>
        <taxon>Gammaproteobacteria</taxon>
        <taxon>Candidatus Methanofishera</taxon>
    </lineage>
</organism>
<gene>
    <name evidence="1" type="ORF">H0A75_00155</name>
</gene>
<sequence>MSTLLISSVDGIEVIQVGESKLSVTNKSQDAGTVGAPKVSKKTTFSGIGFSKSPAKKVARSPGQNKTVDLGKGKQTLSIKIFVSDRADNDALFDILHKQRFCKITDKFKGTIRVYINSVTVIDSDKHVDRTIFEIKASVEDLDRPADTDYTTLASELVDDLKETKIRDSIDSLSKLAPSSPTLERVEEGLSAIVSPDSRDTQSWVEKKAGVSVHDIKTRVNDVVTFPDDLVKLATKISDIPEFSDSKPDESAKPSTAVAKMPIFSSTVRGEPVSNFNEIELSQIEISELIVENIVSELLNQVKLLKDTRLALGGGFATRESFDEGVDQILQRLISAGYSSSEIADFTYIIKSFANTQDYPTTIVVNIAVPRPLVRIVYDRYGSLDSYSRIEALNSFKDNDSVSGAVRVFA</sequence>
<evidence type="ECO:0000313" key="1">
    <source>
        <dbReference type="EMBL" id="NYT46355.1"/>
    </source>
</evidence>
<reference evidence="1 2" key="1">
    <citation type="submission" date="2020-05" db="EMBL/GenBank/DDBJ databases">
        <title>Horizontal transmission and recombination maintain forever young bacterial symbiont genomes.</title>
        <authorList>
            <person name="Russell S.L."/>
            <person name="Pepper-Tunick E."/>
            <person name="Svedberg J."/>
            <person name="Byrne A."/>
            <person name="Ruelas Castillo J."/>
            <person name="Vollmers C."/>
            <person name="Beinart R.A."/>
            <person name="Corbett-Detig R."/>
        </authorList>
    </citation>
    <scope>NUCLEOTIDE SEQUENCE [LARGE SCALE GENOMIC DNA]</scope>
    <source>
        <strain evidence="1">4727-3</strain>
    </source>
</reference>
<dbReference type="Proteomes" id="UP000537890">
    <property type="component" value="Unassembled WGS sequence"/>
</dbReference>
<evidence type="ECO:0000313" key="2">
    <source>
        <dbReference type="Proteomes" id="UP000537890"/>
    </source>
</evidence>
<name>A0A7Z0MMZ5_9GAMM</name>
<dbReference type="EMBL" id="JACCHS010000001">
    <property type="protein sequence ID" value="NYT46355.1"/>
    <property type="molecule type" value="Genomic_DNA"/>
</dbReference>
<comment type="caution">
    <text evidence="1">The sequence shown here is derived from an EMBL/GenBank/DDBJ whole genome shotgun (WGS) entry which is preliminary data.</text>
</comment>